<keyword evidence="3" id="KW-1185">Reference proteome</keyword>
<name>A0A6M4JAD0_9MOLU</name>
<gene>
    <name evidence="2" type="ORF">HLA92_00370</name>
</gene>
<evidence type="ECO:0000313" key="2">
    <source>
        <dbReference type="EMBL" id="QJR43913.1"/>
    </source>
</evidence>
<keyword evidence="1" id="KW-0472">Membrane</keyword>
<dbReference type="RefSeq" id="WP_171112426.1">
    <property type="nucleotide sequence ID" value="NZ_CP053097.1"/>
</dbReference>
<sequence length="142" mass="16857">MITSNPIEFIDNIKSSLQKKVWVYSFWYYFLNIIIMLISLIISILGSIQLYNNFDGFGDWRKYVLITTAISAGITFLTSLISFFVLNKKINKYKIRINKINLETLLWKEKIGEYKHKNRDLNFFKQVAEICNLKWQGVENEQ</sequence>
<keyword evidence="1" id="KW-1133">Transmembrane helix</keyword>
<proteinExistence type="predicted"/>
<feature type="transmembrane region" description="Helical" evidence="1">
    <location>
        <begin position="21"/>
        <end position="51"/>
    </location>
</feature>
<evidence type="ECO:0000313" key="3">
    <source>
        <dbReference type="Proteomes" id="UP000502118"/>
    </source>
</evidence>
<dbReference type="EMBL" id="CP053097">
    <property type="protein sequence ID" value="QJR43913.1"/>
    <property type="molecule type" value="Genomic_DNA"/>
</dbReference>
<dbReference type="KEGG" id="mmio:HLA92_00370"/>
<keyword evidence="1" id="KW-0812">Transmembrane</keyword>
<protein>
    <submittedName>
        <fullName evidence="2">DUF4231 domain-containing protein</fullName>
    </submittedName>
</protein>
<feature type="transmembrane region" description="Helical" evidence="1">
    <location>
        <begin position="63"/>
        <end position="86"/>
    </location>
</feature>
<organism evidence="2 3">
    <name type="scientific">Mycoplasma miroungirhinis</name>
    <dbReference type="NCBI Taxonomy" id="754516"/>
    <lineage>
        <taxon>Bacteria</taxon>
        <taxon>Bacillati</taxon>
        <taxon>Mycoplasmatota</taxon>
        <taxon>Mollicutes</taxon>
        <taxon>Mycoplasmataceae</taxon>
        <taxon>Mycoplasma</taxon>
    </lineage>
</organism>
<accession>A0A6M4JAD0</accession>
<dbReference type="AlphaFoldDB" id="A0A6M4JAD0"/>
<evidence type="ECO:0000256" key="1">
    <source>
        <dbReference type="SAM" id="Phobius"/>
    </source>
</evidence>
<dbReference type="Proteomes" id="UP000502118">
    <property type="component" value="Chromosome"/>
</dbReference>
<reference evidence="2 3" key="1">
    <citation type="submission" date="2020-05" db="EMBL/GenBank/DDBJ databases">
        <title>Novel Mycoplasma species detected in Mirounga angustirostris (northern elephant seal) from the USA.</title>
        <authorList>
            <person name="Volokhov D.V."/>
        </authorList>
    </citation>
    <scope>NUCLEOTIDE SEQUENCE [LARGE SCALE GENOMIC DNA]</scope>
    <source>
        <strain evidence="2 3">Mirounga ES2806-NAS</strain>
    </source>
</reference>